<keyword evidence="12" id="KW-1185">Reference proteome</keyword>
<protein>
    <recommendedName>
        <fullName evidence="2">NAD(+) diphosphatase</fullName>
        <ecNumber evidence="2">3.6.1.22</ecNumber>
    </recommendedName>
</protein>
<evidence type="ECO:0000256" key="9">
    <source>
        <dbReference type="ARBA" id="ARBA00049264"/>
    </source>
</evidence>
<dbReference type="CDD" id="cd03429">
    <property type="entry name" value="NUDIX_NADH_pyrophosphatase_Nudt13"/>
    <property type="match status" value="1"/>
</dbReference>
<evidence type="ECO:0000256" key="4">
    <source>
        <dbReference type="ARBA" id="ARBA00022801"/>
    </source>
</evidence>
<dbReference type="Pfam" id="PF00293">
    <property type="entry name" value="NUDIX"/>
    <property type="match status" value="1"/>
</dbReference>
<comment type="caution">
    <text evidence="11">The sequence shown here is derived from an EMBL/GenBank/DDBJ whole genome shotgun (WGS) entry which is preliminary data.</text>
</comment>
<evidence type="ECO:0000256" key="5">
    <source>
        <dbReference type="ARBA" id="ARBA00022842"/>
    </source>
</evidence>
<dbReference type="EMBL" id="JAYMGO010000012">
    <property type="protein sequence ID" value="KAL1264043.1"/>
    <property type="molecule type" value="Genomic_DNA"/>
</dbReference>
<feature type="domain" description="Nudix hydrolase" evidence="10">
    <location>
        <begin position="265"/>
        <end position="396"/>
    </location>
</feature>
<keyword evidence="3" id="KW-0479">Metal-binding</keyword>
<keyword evidence="4" id="KW-0378">Hydrolase</keyword>
<dbReference type="PANTHER" id="PTHR11383">
    <property type="entry name" value="NUCLEOSIDE DIPHOSPHATE-LINKED MOIETY X MOTIF 13"/>
    <property type="match status" value="1"/>
</dbReference>
<evidence type="ECO:0000313" key="12">
    <source>
        <dbReference type="Proteomes" id="UP001558613"/>
    </source>
</evidence>
<dbReference type="Gene3D" id="3.90.79.10">
    <property type="entry name" value="Nucleoside Triphosphate Pyrophosphohydrolase"/>
    <property type="match status" value="1"/>
</dbReference>
<name>A0ABR3MG25_9TELE</name>
<evidence type="ECO:0000256" key="1">
    <source>
        <dbReference type="ARBA" id="ARBA00001946"/>
    </source>
</evidence>
<dbReference type="Proteomes" id="UP001558613">
    <property type="component" value="Unassembled WGS sequence"/>
</dbReference>
<dbReference type="PROSITE" id="PS00893">
    <property type="entry name" value="NUDIX_BOX"/>
    <property type="match status" value="1"/>
</dbReference>
<dbReference type="InterPro" id="IPR015375">
    <property type="entry name" value="NADH_PPase-like_N"/>
</dbReference>
<dbReference type="InterPro" id="IPR015797">
    <property type="entry name" value="NUDIX_hydrolase-like_dom_sf"/>
</dbReference>
<dbReference type="InterPro" id="IPR049734">
    <property type="entry name" value="NudC-like_C"/>
</dbReference>
<dbReference type="PROSITE" id="PS51462">
    <property type="entry name" value="NUDIX"/>
    <property type="match status" value="1"/>
</dbReference>
<gene>
    <name evidence="11" type="ORF">QQF64_004398</name>
</gene>
<evidence type="ECO:0000256" key="8">
    <source>
        <dbReference type="ARBA" id="ARBA00049196"/>
    </source>
</evidence>
<reference evidence="11 12" key="1">
    <citation type="submission" date="2023-09" db="EMBL/GenBank/DDBJ databases">
        <authorList>
            <person name="Wang M."/>
        </authorList>
    </citation>
    <scope>NUCLEOTIDE SEQUENCE [LARGE SCALE GENOMIC DNA]</scope>
    <source>
        <strain evidence="11">GT-2023</strain>
        <tissue evidence="11">Liver</tissue>
    </source>
</reference>
<comment type="cofactor">
    <cofactor evidence="1">
        <name>Mg(2+)</name>
        <dbReference type="ChEBI" id="CHEBI:18420"/>
    </cofactor>
</comment>
<dbReference type="Gene3D" id="3.90.79.20">
    <property type="match status" value="1"/>
</dbReference>
<dbReference type="PANTHER" id="PTHR11383:SF3">
    <property type="entry name" value="NAD(P)H PYROPHOSPHATASE NUDT13, MITOCHONDRIAL"/>
    <property type="match status" value="1"/>
</dbReference>
<proteinExistence type="predicted"/>
<evidence type="ECO:0000256" key="7">
    <source>
        <dbReference type="ARBA" id="ARBA00047501"/>
    </source>
</evidence>
<comment type="catalytic activity">
    <reaction evidence="7">
        <text>NADPH + H2O = reduced beta-nicotinamide D-ribonucleotide + adenosine 2',5'-bisphosphate + 2 H(+)</text>
        <dbReference type="Rhea" id="RHEA:60820"/>
        <dbReference type="ChEBI" id="CHEBI:15377"/>
        <dbReference type="ChEBI" id="CHEBI:15378"/>
        <dbReference type="ChEBI" id="CHEBI:57783"/>
        <dbReference type="ChEBI" id="CHEBI:90832"/>
        <dbReference type="ChEBI" id="CHEBI:194156"/>
    </reaction>
    <physiologicalReaction direction="left-to-right" evidence="7">
        <dbReference type="Rhea" id="RHEA:60821"/>
    </physiologicalReaction>
</comment>
<evidence type="ECO:0000259" key="10">
    <source>
        <dbReference type="PROSITE" id="PS51462"/>
    </source>
</evidence>
<dbReference type="SUPFAM" id="SSF55811">
    <property type="entry name" value="Nudix"/>
    <property type="match status" value="1"/>
</dbReference>
<evidence type="ECO:0000256" key="2">
    <source>
        <dbReference type="ARBA" id="ARBA00012381"/>
    </source>
</evidence>
<dbReference type="InterPro" id="IPR020084">
    <property type="entry name" value="NUDIX_hydrolase_CS"/>
</dbReference>
<evidence type="ECO:0000313" key="11">
    <source>
        <dbReference type="EMBL" id="KAL1264043.1"/>
    </source>
</evidence>
<accession>A0ABR3MG25</accession>
<keyword evidence="6" id="KW-0520">NAD</keyword>
<evidence type="ECO:0000256" key="6">
    <source>
        <dbReference type="ARBA" id="ARBA00023027"/>
    </source>
</evidence>
<keyword evidence="5" id="KW-0460">Magnesium</keyword>
<evidence type="ECO:0000256" key="3">
    <source>
        <dbReference type="ARBA" id="ARBA00022723"/>
    </source>
</evidence>
<dbReference type="NCBIfam" id="NF001299">
    <property type="entry name" value="PRK00241.1"/>
    <property type="match status" value="1"/>
</dbReference>
<organism evidence="11 12">
    <name type="scientific">Cirrhinus molitorella</name>
    <name type="common">mud carp</name>
    <dbReference type="NCBI Taxonomy" id="172907"/>
    <lineage>
        <taxon>Eukaryota</taxon>
        <taxon>Metazoa</taxon>
        <taxon>Chordata</taxon>
        <taxon>Craniata</taxon>
        <taxon>Vertebrata</taxon>
        <taxon>Euteleostomi</taxon>
        <taxon>Actinopterygii</taxon>
        <taxon>Neopterygii</taxon>
        <taxon>Teleostei</taxon>
        <taxon>Ostariophysi</taxon>
        <taxon>Cypriniformes</taxon>
        <taxon>Cyprinidae</taxon>
        <taxon>Labeoninae</taxon>
        <taxon>Labeonini</taxon>
        <taxon>Cirrhinus</taxon>
    </lineage>
</organism>
<sequence>MYDLGLCFHTDSIAAFDDVLTSYILRADVICRTIQTIILAVPLHEQNQRNCHLQETVILKEESVLPLYVFSQGHYLVELLDMLQSFKLCNLVLSRSFSGYVSRMRYLTRLKEDDEACREALKSGNFLLYHKLSPLLRKTSSSIYKLASLKTSDLEQILEKVGKDKLFVNESFLLGCTDMGEPQFSLEVGDIDRSALEQECRGMFVDLRKAFFMLPGPESPLAAKGQALLRWHQTNCFCSATGQPTVRNQSGSLRVCHSSGITYYPKMAPVVIVLVSDGSRCLLARQAMFPPGMYSALSGFCDMGESVEEALRREVAEEVGLEVENLQYSGSQHWPFPQSSFMLACHATVNPDKTQVNIDKAELEDARWFTYEEISEALQKPPSDPRRDPPVFWVPPSYAIANQLIQEWANQQQLSRKLHGIK</sequence>
<dbReference type="Pfam" id="PF09296">
    <property type="entry name" value="NUDIX-like"/>
    <property type="match status" value="1"/>
</dbReference>
<dbReference type="EC" id="3.6.1.22" evidence="2"/>
<comment type="catalytic activity">
    <reaction evidence="9">
        <text>NADH + H2O = reduced beta-nicotinamide D-ribonucleotide + AMP + 2 H(+)</text>
        <dbReference type="Rhea" id="RHEA:48868"/>
        <dbReference type="ChEBI" id="CHEBI:15377"/>
        <dbReference type="ChEBI" id="CHEBI:15378"/>
        <dbReference type="ChEBI" id="CHEBI:57945"/>
        <dbReference type="ChEBI" id="CHEBI:90832"/>
        <dbReference type="ChEBI" id="CHEBI:456215"/>
        <dbReference type="EC" id="3.6.1.22"/>
    </reaction>
    <physiologicalReaction direction="left-to-right" evidence="9">
        <dbReference type="Rhea" id="RHEA:48869"/>
    </physiologicalReaction>
</comment>
<dbReference type="InterPro" id="IPR000086">
    <property type="entry name" value="NUDIX_hydrolase_dom"/>
</dbReference>
<comment type="catalytic activity">
    <reaction evidence="8">
        <text>NAD(+) + H2O = beta-nicotinamide D-ribonucleotide + AMP + 2 H(+)</text>
        <dbReference type="Rhea" id="RHEA:11800"/>
        <dbReference type="ChEBI" id="CHEBI:14649"/>
        <dbReference type="ChEBI" id="CHEBI:15377"/>
        <dbReference type="ChEBI" id="CHEBI:15378"/>
        <dbReference type="ChEBI" id="CHEBI:57540"/>
        <dbReference type="ChEBI" id="CHEBI:456215"/>
        <dbReference type="EC" id="3.6.1.22"/>
    </reaction>
    <physiologicalReaction direction="left-to-right" evidence="8">
        <dbReference type="Rhea" id="RHEA:11801"/>
    </physiologicalReaction>
</comment>